<dbReference type="RefSeq" id="WP_319966756.1">
    <property type="nucleotide sequence ID" value="NZ_JAXAVW010000012.1"/>
</dbReference>
<evidence type="ECO:0000313" key="1">
    <source>
        <dbReference type="EMBL" id="MDX8031700.1"/>
    </source>
</evidence>
<proteinExistence type="predicted"/>
<dbReference type="EMBL" id="JAXAVW010000012">
    <property type="protein sequence ID" value="MDX8031700.1"/>
    <property type="molecule type" value="Genomic_DNA"/>
</dbReference>
<keyword evidence="2" id="KW-1185">Reference proteome</keyword>
<comment type="caution">
    <text evidence="1">The sequence shown here is derived from an EMBL/GenBank/DDBJ whole genome shotgun (WGS) entry which is preliminary data.</text>
</comment>
<protein>
    <submittedName>
        <fullName evidence="1">Uncharacterized protein</fullName>
    </submittedName>
</protein>
<sequence length="137" mass="15909">MFELSIEEVVAESNLELFTRVDGFKIELFQRNSSSTALRFTDDQGQEIASFPWWDDVDQDLRRWTVENVPLGNILQPYTDLDQGWGILIWRQADRVYIAECNGEKLFHSLHWVAADEYTNAWTDALAQARRTPEPTA</sequence>
<organism evidence="1 2">
    <name type="scientific">Lentzea miocenica</name>
    <dbReference type="NCBI Taxonomy" id="3095431"/>
    <lineage>
        <taxon>Bacteria</taxon>
        <taxon>Bacillati</taxon>
        <taxon>Actinomycetota</taxon>
        <taxon>Actinomycetes</taxon>
        <taxon>Pseudonocardiales</taxon>
        <taxon>Pseudonocardiaceae</taxon>
        <taxon>Lentzea</taxon>
    </lineage>
</organism>
<evidence type="ECO:0000313" key="2">
    <source>
        <dbReference type="Proteomes" id="UP001285521"/>
    </source>
</evidence>
<reference evidence="1 2" key="1">
    <citation type="submission" date="2023-11" db="EMBL/GenBank/DDBJ databases">
        <title>Lentzea sokolovensis, sp. nov., Lentzea kristufkii, sp. nov., and Lentzea miocenensis, sp. nov., rare actinobacteria from Sokolov Coal Basin, Miocene lacustrine sediment, Czech Republic.</title>
        <authorList>
            <person name="Lara A."/>
            <person name="Kotroba L."/>
            <person name="Nouioui I."/>
            <person name="Neumann-Schaal M."/>
            <person name="Mast Y."/>
            <person name="Chronakova A."/>
        </authorList>
    </citation>
    <scope>NUCLEOTIDE SEQUENCE [LARGE SCALE GENOMIC DNA]</scope>
    <source>
        <strain evidence="1 2">BCCO 10_0856</strain>
    </source>
</reference>
<accession>A0ABU4T0L3</accession>
<name>A0ABU4T0L3_9PSEU</name>
<dbReference type="Proteomes" id="UP001285521">
    <property type="component" value="Unassembled WGS sequence"/>
</dbReference>
<gene>
    <name evidence="1" type="ORF">SK803_15855</name>
</gene>